<evidence type="ECO:0000313" key="3">
    <source>
        <dbReference type="EMBL" id="MPA34470.1"/>
    </source>
</evidence>
<gene>
    <name evidence="3" type="ORF">Din_003911</name>
</gene>
<dbReference type="PANTHER" id="PTHR33179:SF58">
    <property type="entry name" value="OS08G0409500 PROTEIN"/>
    <property type="match status" value="1"/>
</dbReference>
<sequence>MDSGNSGSMQSSSTGDEEYDSRTESISPFLNPSGHYGSISNPQPPPAPPPLSHHQSHPSYTLFDPPPHNNLGAFSQSPPNPDANTLYNLDLVWSRGLRSDPNYTDLGNLIGLSSSSSSSQSLLGSQLPSQGPFPGSSSVPIRSIHGNGGRDTHTPQTDAGKNSKKRTRASRRAPTTVLTTDTSNFRQMVQEFTGIPAPPFSASPYSRRLDLFGRSGHLETLGPLYPLRPSVQKVQSTTNNTITTSIAGTTNAAFNSGNYRLPSDLGLVPKQPQNMLSMQNPFQSPLPPPFKFPLANAPPPPPAVFGSKSQGNSTIPSLDEFEHVNAVFPSQAAAGRNNNLTRWRDEEAASNNGGQDQQLGSFDGNSHHHHHHHHHVSGYKLNCSASTSEFHPEKGLEINVSSRGEGTVDSWICPSD</sequence>
<dbReference type="AlphaFoldDB" id="A0A5B6YRJ8"/>
<protein>
    <recommendedName>
        <fullName evidence="2">VQ domain-containing protein</fullName>
    </recommendedName>
</protein>
<feature type="domain" description="VQ" evidence="2">
    <location>
        <begin position="172"/>
        <end position="199"/>
    </location>
</feature>
<feature type="compositionally biased region" description="Low complexity" evidence="1">
    <location>
        <begin position="114"/>
        <end position="132"/>
    </location>
</feature>
<feature type="compositionally biased region" description="Basic residues" evidence="1">
    <location>
        <begin position="367"/>
        <end position="377"/>
    </location>
</feature>
<proteinExistence type="predicted"/>
<accession>A0A5B6YRJ8</accession>
<dbReference type="EMBL" id="GHES01003911">
    <property type="protein sequence ID" value="MPA34470.1"/>
    <property type="molecule type" value="Transcribed_RNA"/>
</dbReference>
<evidence type="ECO:0000256" key="1">
    <source>
        <dbReference type="SAM" id="MobiDB-lite"/>
    </source>
</evidence>
<dbReference type="PANTHER" id="PTHR33179">
    <property type="entry name" value="VQ MOTIF-CONTAINING PROTEIN"/>
    <property type="match status" value="1"/>
</dbReference>
<feature type="region of interest" description="Disordered" evidence="1">
    <location>
        <begin position="347"/>
        <end position="378"/>
    </location>
</feature>
<feature type="compositionally biased region" description="Polar residues" evidence="1">
    <location>
        <begin position="349"/>
        <end position="364"/>
    </location>
</feature>
<feature type="compositionally biased region" description="Low complexity" evidence="1">
    <location>
        <begin position="1"/>
        <end position="14"/>
    </location>
</feature>
<name>A0A5B6YRJ8_DAVIN</name>
<dbReference type="InterPro" id="IPR008889">
    <property type="entry name" value="VQ"/>
</dbReference>
<evidence type="ECO:0000259" key="2">
    <source>
        <dbReference type="Pfam" id="PF05678"/>
    </source>
</evidence>
<feature type="compositionally biased region" description="Pro residues" evidence="1">
    <location>
        <begin position="42"/>
        <end position="51"/>
    </location>
</feature>
<feature type="region of interest" description="Disordered" evidence="1">
    <location>
        <begin position="1"/>
        <end position="79"/>
    </location>
</feature>
<feature type="compositionally biased region" description="Basic residues" evidence="1">
    <location>
        <begin position="162"/>
        <end position="171"/>
    </location>
</feature>
<reference evidence="3" key="1">
    <citation type="submission" date="2019-08" db="EMBL/GenBank/DDBJ databases">
        <title>Reference gene set and small RNA set construction with multiple tissues from Davidia involucrata Baill.</title>
        <authorList>
            <person name="Yang H."/>
            <person name="Zhou C."/>
            <person name="Li G."/>
            <person name="Wang J."/>
            <person name="Gao P."/>
            <person name="Wang M."/>
            <person name="Wang R."/>
            <person name="Zhao Y."/>
        </authorList>
    </citation>
    <scope>NUCLEOTIDE SEQUENCE</scope>
    <source>
        <tissue evidence="3">Mixed with DoveR01_LX</tissue>
    </source>
</reference>
<dbReference type="Pfam" id="PF05678">
    <property type="entry name" value="VQ"/>
    <property type="match status" value="1"/>
</dbReference>
<organism evidence="3">
    <name type="scientific">Davidia involucrata</name>
    <name type="common">Dove tree</name>
    <dbReference type="NCBI Taxonomy" id="16924"/>
    <lineage>
        <taxon>Eukaryota</taxon>
        <taxon>Viridiplantae</taxon>
        <taxon>Streptophyta</taxon>
        <taxon>Embryophyta</taxon>
        <taxon>Tracheophyta</taxon>
        <taxon>Spermatophyta</taxon>
        <taxon>Magnoliopsida</taxon>
        <taxon>eudicotyledons</taxon>
        <taxon>Gunneridae</taxon>
        <taxon>Pentapetalae</taxon>
        <taxon>asterids</taxon>
        <taxon>Cornales</taxon>
        <taxon>Nyssaceae</taxon>
        <taxon>Davidia</taxon>
    </lineage>
</organism>
<dbReference type="InterPro" id="IPR039609">
    <property type="entry name" value="VQ_15/22"/>
</dbReference>
<feature type="region of interest" description="Disordered" evidence="1">
    <location>
        <begin position="114"/>
        <end position="181"/>
    </location>
</feature>